<dbReference type="InterPro" id="IPR051402">
    <property type="entry name" value="KPR-Related"/>
</dbReference>
<dbReference type="InterPro" id="IPR013328">
    <property type="entry name" value="6PGD_dom2"/>
</dbReference>
<dbReference type="SUPFAM" id="SSF48179">
    <property type="entry name" value="6-phosphogluconate dehydrogenase C-terminal domain-like"/>
    <property type="match status" value="1"/>
</dbReference>
<reference evidence="10" key="1">
    <citation type="submission" date="2022-11" db="EMBL/GenBank/DDBJ databases">
        <title>Parathalassolutuus dongxingensis gen. nov., sp. nov., a novel member of family Oceanospirillaceae isolated from a coastal shrimp pond in Guangxi, China.</title>
        <authorList>
            <person name="Chen H."/>
        </authorList>
    </citation>
    <scope>NUCLEOTIDE SEQUENCE</scope>
    <source>
        <strain evidence="10">G-43</strain>
    </source>
</reference>
<name>A0A9X3IU11_9GAMM</name>
<dbReference type="InterPro" id="IPR008927">
    <property type="entry name" value="6-PGluconate_DH-like_C_sf"/>
</dbReference>
<evidence type="ECO:0000259" key="9">
    <source>
        <dbReference type="Pfam" id="PF08546"/>
    </source>
</evidence>
<feature type="domain" description="Ketopantoate reductase C-terminal" evidence="9">
    <location>
        <begin position="198"/>
        <end position="316"/>
    </location>
</feature>
<evidence type="ECO:0000256" key="5">
    <source>
        <dbReference type="ARBA" id="ARBA00023002"/>
    </source>
</evidence>
<evidence type="ECO:0000259" key="8">
    <source>
        <dbReference type="Pfam" id="PF02558"/>
    </source>
</evidence>
<keyword evidence="4" id="KW-0566">Pantothenate biosynthesis</keyword>
<dbReference type="SUPFAM" id="SSF51735">
    <property type="entry name" value="NAD(P)-binding Rossmann-fold domains"/>
    <property type="match status" value="1"/>
</dbReference>
<evidence type="ECO:0000256" key="2">
    <source>
        <dbReference type="ARBA" id="ARBA00013014"/>
    </source>
</evidence>
<evidence type="ECO:0000256" key="4">
    <source>
        <dbReference type="ARBA" id="ARBA00022655"/>
    </source>
</evidence>
<comment type="pathway">
    <text evidence="1">Cofactor biosynthesis; (R)-pantothenate biosynthesis; (R)-pantoate from 3-methyl-2-oxobutanoate: step 2/2.</text>
</comment>
<dbReference type="GO" id="GO:0015940">
    <property type="term" value="P:pantothenate biosynthetic process"/>
    <property type="evidence" value="ECO:0007669"/>
    <property type="project" value="UniProtKB-KW"/>
</dbReference>
<dbReference type="Gene3D" id="3.40.50.720">
    <property type="entry name" value="NAD(P)-binding Rossmann-like Domain"/>
    <property type="match status" value="1"/>
</dbReference>
<dbReference type="PANTHER" id="PTHR21708">
    <property type="entry name" value="PROBABLE 2-DEHYDROPANTOATE 2-REDUCTASE"/>
    <property type="match status" value="1"/>
</dbReference>
<dbReference type="GO" id="GO:0005737">
    <property type="term" value="C:cytoplasm"/>
    <property type="evidence" value="ECO:0007669"/>
    <property type="project" value="TreeGrafter"/>
</dbReference>
<evidence type="ECO:0000256" key="7">
    <source>
        <dbReference type="ARBA" id="ARBA00048793"/>
    </source>
</evidence>
<keyword evidence="11" id="KW-1185">Reference proteome</keyword>
<protein>
    <recommendedName>
        <fullName evidence="3">2-dehydropantoate 2-reductase</fullName>
        <ecNumber evidence="2">1.1.1.169</ecNumber>
    </recommendedName>
    <alternativeName>
        <fullName evidence="6">Ketopantoate reductase</fullName>
    </alternativeName>
</protein>
<evidence type="ECO:0000313" key="10">
    <source>
        <dbReference type="EMBL" id="MCY0967431.1"/>
    </source>
</evidence>
<dbReference type="EC" id="1.1.1.169" evidence="2"/>
<dbReference type="AlphaFoldDB" id="A0A9X3IU11"/>
<evidence type="ECO:0000256" key="3">
    <source>
        <dbReference type="ARBA" id="ARBA00019465"/>
    </source>
</evidence>
<gene>
    <name evidence="10" type="ORF">OUO13_19800</name>
</gene>
<dbReference type="InterPro" id="IPR036291">
    <property type="entry name" value="NAD(P)-bd_dom_sf"/>
</dbReference>
<evidence type="ECO:0000256" key="1">
    <source>
        <dbReference type="ARBA" id="ARBA00004994"/>
    </source>
</evidence>
<dbReference type="InterPro" id="IPR013752">
    <property type="entry name" value="KPA_reductase"/>
</dbReference>
<dbReference type="Pfam" id="PF08546">
    <property type="entry name" value="ApbA_C"/>
    <property type="match status" value="1"/>
</dbReference>
<evidence type="ECO:0000313" key="11">
    <source>
        <dbReference type="Proteomes" id="UP001150830"/>
    </source>
</evidence>
<organism evidence="10 11">
    <name type="scientific">Parathalassolituus penaei</name>
    <dbReference type="NCBI Taxonomy" id="2997323"/>
    <lineage>
        <taxon>Bacteria</taxon>
        <taxon>Pseudomonadati</taxon>
        <taxon>Pseudomonadota</taxon>
        <taxon>Gammaproteobacteria</taxon>
        <taxon>Oceanospirillales</taxon>
        <taxon>Oceanospirillaceae</taxon>
        <taxon>Parathalassolituus</taxon>
    </lineage>
</organism>
<dbReference type="Proteomes" id="UP001150830">
    <property type="component" value="Unassembled WGS sequence"/>
</dbReference>
<comment type="catalytic activity">
    <reaction evidence="7">
        <text>(R)-pantoate + NADP(+) = 2-dehydropantoate + NADPH + H(+)</text>
        <dbReference type="Rhea" id="RHEA:16233"/>
        <dbReference type="ChEBI" id="CHEBI:11561"/>
        <dbReference type="ChEBI" id="CHEBI:15378"/>
        <dbReference type="ChEBI" id="CHEBI:15980"/>
        <dbReference type="ChEBI" id="CHEBI:57783"/>
        <dbReference type="ChEBI" id="CHEBI:58349"/>
        <dbReference type="EC" id="1.1.1.169"/>
    </reaction>
</comment>
<dbReference type="Pfam" id="PF02558">
    <property type="entry name" value="ApbA"/>
    <property type="match status" value="1"/>
</dbReference>
<accession>A0A9X3IU11</accession>
<keyword evidence="5" id="KW-0560">Oxidoreductase</keyword>
<comment type="caution">
    <text evidence="10">The sequence shown here is derived from an EMBL/GenBank/DDBJ whole genome shotgun (WGS) entry which is preliminary data.</text>
</comment>
<sequence>MNIAIVGAGAIGGHIAARLLHSGQPVSLLARGQTLTQLHQQGLGWSSADSQRQFLPVIASDDAGLLGPQDLVIVAVKEPALAALVPQLRALIGPETRVLTAMNGIPWWFTAGIPALQQQRLSCLDPQGQLADLLPPERILGAVLHMACTNPAPGICHHVMGNRMVLGNACGGVDPTLQKVSELLGQSGFEVQVSDFIHKDIWFKLWGNMTHNPISALTRATTDQIIHDPLTCQLAVRVMTEAQQLGARIGCQLDQDPAARNQEALKLGAFKTSMLQDVEAGKPLEVNALLGAFVELAALLHEDVPWSGSLLGLLRLLANNR</sequence>
<dbReference type="RefSeq" id="WP_283175628.1">
    <property type="nucleotide sequence ID" value="NZ_JAPNOA010000059.1"/>
</dbReference>
<feature type="domain" description="Ketopantoate reductase N-terminal" evidence="8">
    <location>
        <begin position="3"/>
        <end position="168"/>
    </location>
</feature>
<dbReference type="FunFam" id="1.10.1040.10:FF:000017">
    <property type="entry name" value="2-dehydropantoate 2-reductase"/>
    <property type="match status" value="1"/>
</dbReference>
<dbReference type="GO" id="GO:0008677">
    <property type="term" value="F:2-dehydropantoate 2-reductase activity"/>
    <property type="evidence" value="ECO:0007669"/>
    <property type="project" value="UniProtKB-EC"/>
</dbReference>
<dbReference type="InterPro" id="IPR013332">
    <property type="entry name" value="KPR_N"/>
</dbReference>
<dbReference type="NCBIfam" id="NF005089">
    <property type="entry name" value="PRK06522.1-4"/>
    <property type="match status" value="1"/>
</dbReference>
<evidence type="ECO:0000256" key="6">
    <source>
        <dbReference type="ARBA" id="ARBA00032024"/>
    </source>
</evidence>
<dbReference type="EMBL" id="JAPNOA010000059">
    <property type="protein sequence ID" value="MCY0967431.1"/>
    <property type="molecule type" value="Genomic_DNA"/>
</dbReference>
<dbReference type="PANTHER" id="PTHR21708:SF45">
    <property type="entry name" value="2-DEHYDROPANTOATE 2-REDUCTASE"/>
    <property type="match status" value="1"/>
</dbReference>
<proteinExistence type="predicted"/>
<dbReference type="Gene3D" id="1.10.1040.10">
    <property type="entry name" value="N-(1-d-carboxylethyl)-l-norvaline Dehydrogenase, domain 2"/>
    <property type="match status" value="1"/>
</dbReference>